<dbReference type="Proteomes" id="UP001214628">
    <property type="component" value="Chromosome 2"/>
</dbReference>
<evidence type="ECO:0000256" key="3">
    <source>
        <dbReference type="ARBA" id="ARBA00004991"/>
    </source>
</evidence>
<keyword evidence="12" id="KW-0812">Transmembrane</keyword>
<keyword evidence="7" id="KW-0663">Pyridoxal phosphate</keyword>
<feature type="transmembrane region" description="Helical" evidence="12">
    <location>
        <begin position="366"/>
        <end position="390"/>
    </location>
</feature>
<evidence type="ECO:0000256" key="7">
    <source>
        <dbReference type="ARBA" id="ARBA00022898"/>
    </source>
</evidence>
<keyword evidence="15" id="KW-1185">Reference proteome</keyword>
<keyword evidence="9" id="KW-0443">Lipid metabolism</keyword>
<dbReference type="Gene3D" id="3.90.1150.10">
    <property type="entry name" value="Aspartate Aminotransferase, domain 1"/>
    <property type="match status" value="1"/>
</dbReference>
<evidence type="ECO:0000256" key="11">
    <source>
        <dbReference type="SAM" id="MobiDB-lite"/>
    </source>
</evidence>
<feature type="compositionally biased region" description="Polar residues" evidence="11">
    <location>
        <begin position="439"/>
        <end position="448"/>
    </location>
</feature>
<evidence type="ECO:0000259" key="13">
    <source>
        <dbReference type="Pfam" id="PF00155"/>
    </source>
</evidence>
<keyword evidence="8" id="KW-0746">Sphingolipid metabolism</keyword>
<proteinExistence type="inferred from homology"/>
<dbReference type="PANTHER" id="PTHR13693">
    <property type="entry name" value="CLASS II AMINOTRANSFERASE/8-AMINO-7-OXONONANOATE SYNTHASE"/>
    <property type="match status" value="1"/>
</dbReference>
<dbReference type="PANTHER" id="PTHR13693:SF2">
    <property type="entry name" value="SERINE PALMITOYLTRANSFERASE 1"/>
    <property type="match status" value="1"/>
</dbReference>
<dbReference type="AlphaFoldDB" id="A0AAF0JE28"/>
<dbReference type="Gene3D" id="3.40.640.10">
    <property type="entry name" value="Type I PLP-dependent aspartate aminotransferase-like (Major domain)"/>
    <property type="match status" value="1"/>
</dbReference>
<organism evidence="14 15">
    <name type="scientific">Malassezia psittaci</name>
    <dbReference type="NCBI Taxonomy" id="1821823"/>
    <lineage>
        <taxon>Eukaryota</taxon>
        <taxon>Fungi</taxon>
        <taxon>Dikarya</taxon>
        <taxon>Basidiomycota</taxon>
        <taxon>Ustilaginomycotina</taxon>
        <taxon>Malasseziomycetes</taxon>
        <taxon>Malasseziales</taxon>
        <taxon>Malasseziaceae</taxon>
        <taxon>Malassezia</taxon>
    </lineage>
</organism>
<dbReference type="GO" id="GO:0030170">
    <property type="term" value="F:pyridoxal phosphate binding"/>
    <property type="evidence" value="ECO:0007669"/>
    <property type="project" value="InterPro"/>
</dbReference>
<feature type="region of interest" description="Disordered" evidence="11">
    <location>
        <begin position="438"/>
        <end position="460"/>
    </location>
</feature>
<comment type="pathway">
    <text evidence="3">Sphingolipid metabolism.</text>
</comment>
<feature type="transmembrane region" description="Helical" evidence="12">
    <location>
        <begin position="336"/>
        <end position="359"/>
    </location>
</feature>
<comment type="cofactor">
    <cofactor evidence="1">
        <name>pyridoxal 5'-phosphate</name>
        <dbReference type="ChEBI" id="CHEBI:597326"/>
    </cofactor>
</comment>
<dbReference type="GO" id="GO:0016020">
    <property type="term" value="C:membrane"/>
    <property type="evidence" value="ECO:0007669"/>
    <property type="project" value="GOC"/>
</dbReference>
<reference evidence="14" key="1">
    <citation type="submission" date="2023-02" db="EMBL/GenBank/DDBJ databases">
        <title>Mating type loci evolution in Malassezia.</title>
        <authorList>
            <person name="Coelho M.A."/>
        </authorList>
    </citation>
    <scope>NUCLEOTIDE SEQUENCE</scope>
    <source>
        <strain evidence="14">CBS 14136</strain>
    </source>
</reference>
<evidence type="ECO:0000256" key="12">
    <source>
        <dbReference type="SAM" id="Phobius"/>
    </source>
</evidence>
<protein>
    <recommendedName>
        <fullName evidence="5">serine C-palmitoyltransferase</fullName>
        <ecNumber evidence="5">2.3.1.50</ecNumber>
    </recommendedName>
</protein>
<evidence type="ECO:0000313" key="15">
    <source>
        <dbReference type="Proteomes" id="UP001214628"/>
    </source>
</evidence>
<keyword evidence="6 14" id="KW-0808">Transferase</keyword>
<accession>A0AAF0JE28</accession>
<dbReference type="EC" id="2.3.1.50" evidence="5"/>
<keyword evidence="12" id="KW-1133">Transmembrane helix</keyword>
<evidence type="ECO:0000256" key="1">
    <source>
        <dbReference type="ARBA" id="ARBA00001933"/>
    </source>
</evidence>
<feature type="domain" description="Aminotransferase class I/classII large" evidence="13">
    <location>
        <begin position="136"/>
        <end position="531"/>
    </location>
</feature>
<dbReference type="InterPro" id="IPR050087">
    <property type="entry name" value="AON_synthase_class-II"/>
</dbReference>
<evidence type="ECO:0000256" key="9">
    <source>
        <dbReference type="ARBA" id="ARBA00023098"/>
    </source>
</evidence>
<sequence length="544" mass="60337">MLEQDATTFHDPASALGKYFMDFLRMIPGRDIIMRYIASSYQNDPVRSLLELLLLLFAIRTILQNRTSGGQSSSHFVNLSSKDIDYLVDDFRPEPLCEPLNKNEQRDLDEVPMIVGHPGPRVKISAPGLSGTQPRNMLNLASYNFTGLVNAPEMTAQAQRILREYGVGSCSPPGFYGTSDMHMKLEKCIADFLKKEGSIVYSQGFSTASGAVPAFCKRGDIIVADAGVSFAIHCALQLSRSTIFWYEHNNYASLEAVLQRVHLQIKDKKPLRRQFILTEGLFENDGQIANLPKVVELAKRFKFRVFLDETYSIGTLGKTGRGLTEYQNVNPDDVDFIIGNMAVAFGAAGGFVATTAFAVRHQRINGLSFVFSAAMPVMVANGATTAMQLLTTQPQRMTNLQKNAKAIRKVLDRIDSIQIPSDGESALIHLSIRSKHQASGKSQSNHLQLASKPDSKPELVPHDLSREEQQELLRKILLNARNQGVMIVQERRLRCLQSDPAFAEYIDRPSLRISVTSEMNDGEVAQAADTIRASIVSVLGERRS</sequence>
<dbReference type="InterPro" id="IPR015422">
    <property type="entry name" value="PyrdxlP-dep_Trfase_small"/>
</dbReference>
<comment type="pathway">
    <text evidence="2">Lipid metabolism; sphingolipid metabolism.</text>
</comment>
<dbReference type="GO" id="GO:0004758">
    <property type="term" value="F:serine C-palmitoyltransferase activity"/>
    <property type="evidence" value="ECO:0007669"/>
    <property type="project" value="UniProtKB-EC"/>
</dbReference>
<dbReference type="EMBL" id="CP118376">
    <property type="protein sequence ID" value="WFD42989.1"/>
    <property type="molecule type" value="Genomic_DNA"/>
</dbReference>
<keyword evidence="12" id="KW-0472">Membrane</keyword>
<evidence type="ECO:0000313" key="14">
    <source>
        <dbReference type="EMBL" id="WFD42989.1"/>
    </source>
</evidence>
<gene>
    <name evidence="14" type="primary">LCB1</name>
    <name evidence="14" type="ORF">MPSI1_001640</name>
</gene>
<evidence type="ECO:0000256" key="4">
    <source>
        <dbReference type="ARBA" id="ARBA00008392"/>
    </source>
</evidence>
<keyword evidence="10 14" id="KW-0012">Acyltransferase</keyword>
<dbReference type="Pfam" id="PF00155">
    <property type="entry name" value="Aminotran_1_2"/>
    <property type="match status" value="1"/>
</dbReference>
<dbReference type="InterPro" id="IPR015421">
    <property type="entry name" value="PyrdxlP-dep_Trfase_major"/>
</dbReference>
<evidence type="ECO:0000256" key="8">
    <source>
        <dbReference type="ARBA" id="ARBA00022919"/>
    </source>
</evidence>
<dbReference type="GO" id="GO:0046512">
    <property type="term" value="P:sphingosine biosynthetic process"/>
    <property type="evidence" value="ECO:0007669"/>
    <property type="project" value="TreeGrafter"/>
</dbReference>
<evidence type="ECO:0000256" key="6">
    <source>
        <dbReference type="ARBA" id="ARBA00022679"/>
    </source>
</evidence>
<name>A0AAF0JE28_9BASI</name>
<evidence type="ECO:0000256" key="10">
    <source>
        <dbReference type="ARBA" id="ARBA00023315"/>
    </source>
</evidence>
<dbReference type="InterPro" id="IPR015424">
    <property type="entry name" value="PyrdxlP-dep_Trfase"/>
</dbReference>
<dbReference type="SUPFAM" id="SSF53383">
    <property type="entry name" value="PLP-dependent transferases"/>
    <property type="match status" value="1"/>
</dbReference>
<comment type="similarity">
    <text evidence="4">Belongs to the class-II pyridoxal-phosphate-dependent aminotransferase family.</text>
</comment>
<dbReference type="GO" id="GO:0005783">
    <property type="term" value="C:endoplasmic reticulum"/>
    <property type="evidence" value="ECO:0007669"/>
    <property type="project" value="TreeGrafter"/>
</dbReference>
<dbReference type="InterPro" id="IPR004839">
    <property type="entry name" value="Aminotransferase_I/II_large"/>
</dbReference>
<evidence type="ECO:0000256" key="2">
    <source>
        <dbReference type="ARBA" id="ARBA00004760"/>
    </source>
</evidence>
<dbReference type="GO" id="GO:0046513">
    <property type="term" value="P:ceramide biosynthetic process"/>
    <property type="evidence" value="ECO:0007669"/>
    <property type="project" value="TreeGrafter"/>
</dbReference>
<evidence type="ECO:0000256" key="5">
    <source>
        <dbReference type="ARBA" id="ARBA00013220"/>
    </source>
</evidence>